<dbReference type="PANTHER" id="PTHR43046:SF14">
    <property type="entry name" value="MUTT_NUDIX FAMILY PROTEIN"/>
    <property type="match status" value="1"/>
</dbReference>
<dbReference type="Gene3D" id="3.90.79.10">
    <property type="entry name" value="Nucleoside Triphosphate Pyrophosphohydrolase"/>
    <property type="match status" value="1"/>
</dbReference>
<keyword evidence="6" id="KW-1185">Reference proteome</keyword>
<dbReference type="InterPro" id="IPR015797">
    <property type="entry name" value="NUDIX_hydrolase-like_dom_sf"/>
</dbReference>
<evidence type="ECO:0000313" key="5">
    <source>
        <dbReference type="EMBL" id="AMY69223.1"/>
    </source>
</evidence>
<evidence type="ECO:0000256" key="2">
    <source>
        <dbReference type="ARBA" id="ARBA00022801"/>
    </source>
</evidence>
<dbReference type="AlphaFoldDB" id="A0A161GM20"/>
<dbReference type="EMBL" id="CP012661">
    <property type="protein sequence ID" value="AMY69223.1"/>
    <property type="molecule type" value="Genomic_DNA"/>
</dbReference>
<protein>
    <submittedName>
        <fullName evidence="5">NUDIX hydrolase</fullName>
    </submittedName>
</protein>
<dbReference type="PROSITE" id="PS51462">
    <property type="entry name" value="NUDIX"/>
    <property type="match status" value="1"/>
</dbReference>
<organism evidence="5 6">
    <name type="scientific">Frigidibacter mobilis</name>
    <dbReference type="NCBI Taxonomy" id="1335048"/>
    <lineage>
        <taxon>Bacteria</taxon>
        <taxon>Pseudomonadati</taxon>
        <taxon>Pseudomonadota</taxon>
        <taxon>Alphaproteobacteria</taxon>
        <taxon>Rhodobacterales</taxon>
        <taxon>Paracoccaceae</taxon>
        <taxon>Frigidibacter</taxon>
    </lineage>
</organism>
<dbReference type="GO" id="GO:0016787">
    <property type="term" value="F:hydrolase activity"/>
    <property type="evidence" value="ECO:0007669"/>
    <property type="project" value="UniProtKB-KW"/>
</dbReference>
<dbReference type="SUPFAM" id="SSF55811">
    <property type="entry name" value="Nudix"/>
    <property type="match status" value="1"/>
</dbReference>
<dbReference type="OrthoDB" id="9761969at2"/>
<dbReference type="InterPro" id="IPR000086">
    <property type="entry name" value="NUDIX_hydrolase_dom"/>
</dbReference>
<keyword evidence="2 3" id="KW-0378">Hydrolase</keyword>
<dbReference type="InterPro" id="IPR020476">
    <property type="entry name" value="Nudix_hydrolase"/>
</dbReference>
<reference evidence="5 6" key="1">
    <citation type="submission" date="2015-09" db="EMBL/GenBank/DDBJ databases">
        <title>Complete genome sequence of Defluviimonas alba cai42t isolated from an oilfield in Xinjiang.</title>
        <authorList>
            <person name="Geng S."/>
            <person name="Pan X."/>
            <person name="Wu X."/>
        </authorList>
    </citation>
    <scope>NUCLEOTIDE SEQUENCE [LARGE SCALE GENOMIC DNA]</scope>
    <source>
        <strain evidence="6">cai42</strain>
    </source>
</reference>
<dbReference type="PRINTS" id="PR00502">
    <property type="entry name" value="NUDIXFAMILY"/>
</dbReference>
<gene>
    <name evidence="5" type="ORF">AKL17_1974</name>
</gene>
<dbReference type="Pfam" id="PF00293">
    <property type="entry name" value="NUDIX"/>
    <property type="match status" value="1"/>
</dbReference>
<name>A0A161GM20_9RHOB</name>
<accession>A0A161GM20</accession>
<dbReference type="PANTHER" id="PTHR43046">
    <property type="entry name" value="GDP-MANNOSE MANNOSYL HYDROLASE"/>
    <property type="match status" value="1"/>
</dbReference>
<proteinExistence type="inferred from homology"/>
<feature type="domain" description="Nudix hydrolase" evidence="4">
    <location>
        <begin position="46"/>
        <end position="175"/>
    </location>
</feature>
<evidence type="ECO:0000259" key="4">
    <source>
        <dbReference type="PROSITE" id="PS51462"/>
    </source>
</evidence>
<comment type="cofactor">
    <cofactor evidence="1">
        <name>Mg(2+)</name>
        <dbReference type="ChEBI" id="CHEBI:18420"/>
    </cofactor>
</comment>
<evidence type="ECO:0000256" key="1">
    <source>
        <dbReference type="ARBA" id="ARBA00001946"/>
    </source>
</evidence>
<dbReference type="InterPro" id="IPR020084">
    <property type="entry name" value="NUDIX_hydrolase_CS"/>
</dbReference>
<comment type="similarity">
    <text evidence="3">Belongs to the Nudix hydrolase family.</text>
</comment>
<evidence type="ECO:0000256" key="3">
    <source>
        <dbReference type="RuleBase" id="RU003476"/>
    </source>
</evidence>
<dbReference type="STRING" id="1335048.AKL17_1974"/>
<sequence>MRNGIRAELQSIAPLDAIEERQIRSSIDWIDSGAELIRRRKPATPPRHLVSYFAVIDGDWILLVDHINAKLWLPPGGHVEAGETPRQTVMREIQEELGIPADFLVPSPIFLSVTETVGLTAGHVDVSLWFVLKGCRDRPLTVDRSEFHEVRWFHREALPLDRVEPNLVRFLRKLDRDHGSNAGFASAEREQAMIRGRG</sequence>
<dbReference type="KEGG" id="daa:AKL17_1974"/>
<dbReference type="PROSITE" id="PS00893">
    <property type="entry name" value="NUDIX_BOX"/>
    <property type="match status" value="1"/>
</dbReference>
<dbReference type="RefSeq" id="WP_066812788.1">
    <property type="nucleotide sequence ID" value="NZ_CP012661.1"/>
</dbReference>
<dbReference type="CDD" id="cd03674">
    <property type="entry name" value="NUDIX_Hydrolase"/>
    <property type="match status" value="1"/>
</dbReference>
<evidence type="ECO:0000313" key="6">
    <source>
        <dbReference type="Proteomes" id="UP000076128"/>
    </source>
</evidence>
<dbReference type="Proteomes" id="UP000076128">
    <property type="component" value="Chromosome"/>
</dbReference>